<sequence length="350" mass="36059">SSGLPLTFVSSDPTTIKVENGKVTALKDGSATVTAKQAGDSHFSGATDVTKTFTIASKDPQTITFANPGELGKGLSVNLVATSDSNLTVTLAITAGSDKVTLSGTTLTGTALGNVTIQATQAGNNDYLVATPVSRTIAVKKGLNLVFDPIGDMGKNQVVPLRAKVFNKVTNKVMPVPITFTVVSGPGTITGSNGKKVTCGTSEDTVVVKATTTDPSGAFSAFAMTSKNRSFAINNKQGQMIVFKHGESGGLRDLPFSRKPIPIGRMVTSMASPTTATNIDVTIAISGGSPGYNNFIEIKGTGVNQRLQFKKGATPTTVGGKMQPIAIELTATAAGNTNYNAAEPIIKDLN</sequence>
<feature type="non-terminal residue" evidence="1">
    <location>
        <position position="1"/>
    </location>
</feature>
<organism evidence="1">
    <name type="scientific">marine metagenome</name>
    <dbReference type="NCBI Taxonomy" id="408172"/>
    <lineage>
        <taxon>unclassified sequences</taxon>
        <taxon>metagenomes</taxon>
        <taxon>ecological metagenomes</taxon>
    </lineage>
</organism>
<gene>
    <name evidence="1" type="ORF">METZ01_LOCUS259904</name>
</gene>
<proteinExistence type="predicted"/>
<dbReference type="InterPro" id="IPR008964">
    <property type="entry name" value="Invasin/intimin_cell_adhesion"/>
</dbReference>
<name>A0A382J4T4_9ZZZZ</name>
<protein>
    <submittedName>
        <fullName evidence="1">Uncharacterized protein</fullName>
    </submittedName>
</protein>
<evidence type="ECO:0000313" key="1">
    <source>
        <dbReference type="EMBL" id="SVC07050.1"/>
    </source>
</evidence>
<reference evidence="1" key="1">
    <citation type="submission" date="2018-05" db="EMBL/GenBank/DDBJ databases">
        <authorList>
            <person name="Lanie J.A."/>
            <person name="Ng W.-L."/>
            <person name="Kazmierczak K.M."/>
            <person name="Andrzejewski T.M."/>
            <person name="Davidsen T.M."/>
            <person name="Wayne K.J."/>
            <person name="Tettelin H."/>
            <person name="Glass J.I."/>
            <person name="Rusch D."/>
            <person name="Podicherti R."/>
            <person name="Tsui H.-C.T."/>
            <person name="Winkler M.E."/>
        </authorList>
    </citation>
    <scope>NUCLEOTIDE SEQUENCE</scope>
</reference>
<feature type="non-terminal residue" evidence="1">
    <location>
        <position position="350"/>
    </location>
</feature>
<dbReference type="SUPFAM" id="SSF49373">
    <property type="entry name" value="Invasin/intimin cell-adhesion fragments"/>
    <property type="match status" value="1"/>
</dbReference>
<dbReference type="EMBL" id="UINC01071835">
    <property type="protein sequence ID" value="SVC07050.1"/>
    <property type="molecule type" value="Genomic_DNA"/>
</dbReference>
<accession>A0A382J4T4</accession>
<dbReference type="Gene3D" id="2.60.40.1080">
    <property type="match status" value="1"/>
</dbReference>
<dbReference type="AlphaFoldDB" id="A0A382J4T4"/>